<dbReference type="PANTHER" id="PTHR37538:SF1">
    <property type="entry name" value="BTB DOMAIN-CONTAINING PROTEIN"/>
    <property type="match status" value="1"/>
</dbReference>
<proteinExistence type="predicted"/>
<dbReference type="AlphaFoldDB" id="A0AA40ENJ9"/>
<accession>A0AA40ENJ9</accession>
<organism evidence="1 2">
    <name type="scientific">Schizothecium vesticola</name>
    <dbReference type="NCBI Taxonomy" id="314040"/>
    <lineage>
        <taxon>Eukaryota</taxon>
        <taxon>Fungi</taxon>
        <taxon>Dikarya</taxon>
        <taxon>Ascomycota</taxon>
        <taxon>Pezizomycotina</taxon>
        <taxon>Sordariomycetes</taxon>
        <taxon>Sordariomycetidae</taxon>
        <taxon>Sordariales</taxon>
        <taxon>Schizotheciaceae</taxon>
        <taxon>Schizothecium</taxon>
    </lineage>
</organism>
<dbReference type="Proteomes" id="UP001172155">
    <property type="component" value="Unassembled WGS sequence"/>
</dbReference>
<gene>
    <name evidence="1" type="ORF">B0T18DRAFT_413370</name>
</gene>
<dbReference type="Gene3D" id="3.30.710.10">
    <property type="entry name" value="Potassium Channel Kv1.1, Chain A"/>
    <property type="match status" value="1"/>
</dbReference>
<dbReference type="EMBL" id="JAUKUD010000005">
    <property type="protein sequence ID" value="KAK0742611.1"/>
    <property type="molecule type" value="Genomic_DNA"/>
</dbReference>
<keyword evidence="2" id="KW-1185">Reference proteome</keyword>
<evidence type="ECO:0000313" key="1">
    <source>
        <dbReference type="EMBL" id="KAK0742611.1"/>
    </source>
</evidence>
<name>A0AA40ENJ9_9PEZI</name>
<reference evidence="1" key="1">
    <citation type="submission" date="2023-06" db="EMBL/GenBank/DDBJ databases">
        <title>Genome-scale phylogeny and comparative genomics of the fungal order Sordariales.</title>
        <authorList>
            <consortium name="Lawrence Berkeley National Laboratory"/>
            <person name="Hensen N."/>
            <person name="Bonometti L."/>
            <person name="Westerberg I."/>
            <person name="Brannstrom I.O."/>
            <person name="Guillou S."/>
            <person name="Cros-Aarteil S."/>
            <person name="Calhoun S."/>
            <person name="Haridas S."/>
            <person name="Kuo A."/>
            <person name="Mondo S."/>
            <person name="Pangilinan J."/>
            <person name="Riley R."/>
            <person name="LaButti K."/>
            <person name="Andreopoulos B."/>
            <person name="Lipzen A."/>
            <person name="Chen C."/>
            <person name="Yanf M."/>
            <person name="Daum C."/>
            <person name="Ng V."/>
            <person name="Clum A."/>
            <person name="Steindorff A."/>
            <person name="Ohm R."/>
            <person name="Martin F."/>
            <person name="Silar P."/>
            <person name="Natvig D."/>
            <person name="Lalanne C."/>
            <person name="Gautier V."/>
            <person name="Ament-velasquez S.L."/>
            <person name="Kruys A."/>
            <person name="Hutchinson M.I."/>
            <person name="Powell A.J."/>
            <person name="Barry K."/>
            <person name="Miller A.N."/>
            <person name="Grigoriev I.V."/>
            <person name="Debuchy R."/>
            <person name="Gladieux P."/>
            <person name="Thoren M.H."/>
            <person name="Johannesson H."/>
        </authorList>
    </citation>
    <scope>NUCLEOTIDE SEQUENCE</scope>
    <source>
        <strain evidence="1">SMH3187-1</strain>
    </source>
</reference>
<dbReference type="InterPro" id="IPR011333">
    <property type="entry name" value="SKP1/BTB/POZ_sf"/>
</dbReference>
<evidence type="ECO:0000313" key="2">
    <source>
        <dbReference type="Proteomes" id="UP001172155"/>
    </source>
</evidence>
<dbReference type="PANTHER" id="PTHR37538">
    <property type="entry name" value="BTB DOMAIN-CONTAINING PROTEIN"/>
    <property type="match status" value="1"/>
</dbReference>
<sequence length="161" mass="18319">MAAPKHLPLHHISRSAGHVLVQYLYTDTYRTMIWIGPTDGQKEMIAKLRTAFEVYDTAHKYDLKGLVELAREQITILRKDIDAFIIINIFKEAYPTAKANDFWFRAFIKDTIKKAFEQPATPLPAKTATDETTATDLAVEEQLVNQDLPFDNILLQGALEV</sequence>
<comment type="caution">
    <text evidence="1">The sequence shown here is derived from an EMBL/GenBank/DDBJ whole genome shotgun (WGS) entry which is preliminary data.</text>
</comment>
<protein>
    <submittedName>
        <fullName evidence="1">Uncharacterized protein</fullName>
    </submittedName>
</protein>